<dbReference type="EMBL" id="PDCR01000034">
    <property type="protein sequence ID" value="PEG52282.1"/>
    <property type="molecule type" value="Genomic_DNA"/>
</dbReference>
<evidence type="ECO:0000256" key="1">
    <source>
        <dbReference type="SAM" id="MobiDB-lite"/>
    </source>
</evidence>
<evidence type="ECO:0000313" key="4">
    <source>
        <dbReference type="Proteomes" id="UP000220340"/>
    </source>
</evidence>
<evidence type="ECO:0008006" key="5">
    <source>
        <dbReference type="Google" id="ProtNLM"/>
    </source>
</evidence>
<evidence type="ECO:0000313" key="3">
    <source>
        <dbReference type="EMBL" id="PEG52282.1"/>
    </source>
</evidence>
<feature type="transmembrane region" description="Helical" evidence="2">
    <location>
        <begin position="55"/>
        <end position="76"/>
    </location>
</feature>
<name>A0A2A7NP42_9MYCO</name>
<keyword evidence="2" id="KW-0472">Membrane</keyword>
<dbReference type="AlphaFoldDB" id="A0A2A7NP42"/>
<evidence type="ECO:0000256" key="2">
    <source>
        <dbReference type="SAM" id="Phobius"/>
    </source>
</evidence>
<dbReference type="OrthoDB" id="4571476at2"/>
<sequence>MRVFAAGVWDSAWRTAQIRHFGASMRGDRIVELLVVAIAAVVSGLALSASTTWPVPAVIAGGLAVGVLFGAVARGIARTTAPLVPRLAVGVALGAVLGELAAVVIFSAAIDARLAGQSSPATEAAATALAQARQDRAGLDAAVARADQHRDNALVVARCEVNPSAQCPKGRITGVPGTGPEARTANDFLGDAQRELDTAIADRDSRIAGLDAEVRAGEQALAQARDAALTGGLGARWQAMNGYTLEHPGPLVLRVLVFGLFVLLALLPLLLKRWQGATTQEAESAADTAIAVKRAEVRAQVEQLWAEQELNSARMAVAAQNEIDAERQRRRVAEVLGQPEPVVAEPVERPAGKELEPRRGNPVPIIPDITKAAVRFMRPFVPPVVSGAIGGVTRMATKPLRQVFEETEEFHFTMRRTHRVTVQTEGGDQPQLTTEREWVDVSAPRIESHRGVVIDGSADARGIGEADGPRQLPPA</sequence>
<feature type="transmembrane region" description="Helical" evidence="2">
    <location>
        <begin position="88"/>
        <end position="110"/>
    </location>
</feature>
<dbReference type="InterPro" id="IPR025519">
    <property type="entry name" value="DUF4407"/>
</dbReference>
<reference evidence="3 4" key="1">
    <citation type="submission" date="2017-10" db="EMBL/GenBank/DDBJ databases">
        <title>The new phylogeny of genus Mycobacterium.</title>
        <authorList>
            <person name="Tortoli E."/>
            <person name="Trovato A."/>
            <person name="Cirillo D.M."/>
        </authorList>
    </citation>
    <scope>NUCLEOTIDE SEQUENCE [LARGE SCALE GENOMIC DNA]</scope>
    <source>
        <strain evidence="3 4">IP141170001</strain>
    </source>
</reference>
<keyword evidence="2" id="KW-1133">Transmembrane helix</keyword>
<protein>
    <recommendedName>
        <fullName evidence="5">DUF4407 domain-containing protein</fullName>
    </recommendedName>
</protein>
<feature type="transmembrane region" description="Helical" evidence="2">
    <location>
        <begin position="30"/>
        <end position="49"/>
    </location>
</feature>
<accession>A0A2A7NP42</accession>
<keyword evidence="2" id="KW-0812">Transmembrane</keyword>
<dbReference type="Pfam" id="PF14362">
    <property type="entry name" value="DUF4407"/>
    <property type="match status" value="1"/>
</dbReference>
<feature type="transmembrane region" description="Helical" evidence="2">
    <location>
        <begin position="251"/>
        <end position="271"/>
    </location>
</feature>
<proteinExistence type="predicted"/>
<feature type="region of interest" description="Disordered" evidence="1">
    <location>
        <begin position="450"/>
        <end position="475"/>
    </location>
</feature>
<dbReference type="Proteomes" id="UP000220340">
    <property type="component" value="Unassembled WGS sequence"/>
</dbReference>
<keyword evidence="4" id="KW-1185">Reference proteome</keyword>
<comment type="caution">
    <text evidence="3">The sequence shown here is derived from an EMBL/GenBank/DDBJ whole genome shotgun (WGS) entry which is preliminary data.</text>
</comment>
<organism evidence="3 4">
    <name type="scientific">Mycolicibacterium diernhoferi</name>
    <dbReference type="NCBI Taxonomy" id="1801"/>
    <lineage>
        <taxon>Bacteria</taxon>
        <taxon>Bacillati</taxon>
        <taxon>Actinomycetota</taxon>
        <taxon>Actinomycetes</taxon>
        <taxon>Mycobacteriales</taxon>
        <taxon>Mycobacteriaceae</taxon>
        <taxon>Mycolicibacterium</taxon>
    </lineage>
</organism>
<gene>
    <name evidence="3" type="ORF">CRI78_22485</name>
</gene>